<organism evidence="2 3">
    <name type="scientific">Cricetulus griseus</name>
    <name type="common">Chinese hamster</name>
    <name type="synonym">Cricetulus barabensis griseus</name>
    <dbReference type="NCBI Taxonomy" id="10029"/>
    <lineage>
        <taxon>Eukaryota</taxon>
        <taxon>Metazoa</taxon>
        <taxon>Chordata</taxon>
        <taxon>Craniata</taxon>
        <taxon>Vertebrata</taxon>
        <taxon>Euteleostomi</taxon>
        <taxon>Mammalia</taxon>
        <taxon>Eutheria</taxon>
        <taxon>Euarchontoglires</taxon>
        <taxon>Glires</taxon>
        <taxon>Rodentia</taxon>
        <taxon>Myomorpha</taxon>
        <taxon>Muroidea</taxon>
        <taxon>Cricetidae</taxon>
        <taxon>Cricetinae</taxon>
        <taxon>Cricetulus</taxon>
    </lineage>
</organism>
<dbReference type="InterPro" id="IPR006357">
    <property type="entry name" value="HAD-SF_hydro_IIA"/>
</dbReference>
<protein>
    <submittedName>
        <fullName evidence="2">Cat eye syndrome critical region protein 5-like</fullName>
    </submittedName>
</protein>
<dbReference type="InterPro" id="IPR036412">
    <property type="entry name" value="HAD-like_sf"/>
</dbReference>
<evidence type="ECO:0000256" key="1">
    <source>
        <dbReference type="SAM" id="SignalP"/>
    </source>
</evidence>
<gene>
    <name evidence="2" type="ORF">I79_006587</name>
</gene>
<dbReference type="SUPFAM" id="SSF56784">
    <property type="entry name" value="HAD-like"/>
    <property type="match status" value="1"/>
</dbReference>
<dbReference type="Gene3D" id="3.40.50.1000">
    <property type="entry name" value="HAD superfamily/HAD-like"/>
    <property type="match status" value="1"/>
</dbReference>
<dbReference type="Proteomes" id="UP000001075">
    <property type="component" value="Unassembled WGS sequence"/>
</dbReference>
<dbReference type="InParanoid" id="G3H887"/>
<evidence type="ECO:0000313" key="3">
    <source>
        <dbReference type="Proteomes" id="UP000001075"/>
    </source>
</evidence>
<keyword evidence="1" id="KW-0732">Signal</keyword>
<dbReference type="Pfam" id="PF13344">
    <property type="entry name" value="Hydrolase_6"/>
    <property type="match status" value="1"/>
</dbReference>
<accession>G3H887</accession>
<feature type="signal peptide" evidence="1">
    <location>
        <begin position="1"/>
        <end position="17"/>
    </location>
</feature>
<dbReference type="EMBL" id="JH000208">
    <property type="protein sequence ID" value="EGW09393.1"/>
    <property type="molecule type" value="Genomic_DNA"/>
</dbReference>
<dbReference type="AlphaFoldDB" id="G3H887"/>
<dbReference type="NCBIfam" id="TIGR01460">
    <property type="entry name" value="HAD-SF-IIA"/>
    <property type="match status" value="1"/>
</dbReference>
<feature type="chain" id="PRO_5003444249" evidence="1">
    <location>
        <begin position="18"/>
        <end position="147"/>
    </location>
</feature>
<dbReference type="STRING" id="10029.G3H887"/>
<dbReference type="InterPro" id="IPR006353">
    <property type="entry name" value="HAD-SF_hydro_IIA_CECR5"/>
</dbReference>
<reference evidence="3" key="1">
    <citation type="journal article" date="2011" name="Nat. Biotechnol.">
        <title>The genomic sequence of the Chinese hamster ovary (CHO)-K1 cell line.</title>
        <authorList>
            <person name="Xu X."/>
            <person name="Nagarajan H."/>
            <person name="Lewis N.E."/>
            <person name="Pan S."/>
            <person name="Cai Z."/>
            <person name="Liu X."/>
            <person name="Chen W."/>
            <person name="Xie M."/>
            <person name="Wang W."/>
            <person name="Hammond S."/>
            <person name="Andersen M.R."/>
            <person name="Neff N."/>
            <person name="Passarelli B."/>
            <person name="Koh W."/>
            <person name="Fan H.C."/>
            <person name="Wang J."/>
            <person name="Gui Y."/>
            <person name="Lee K.H."/>
            <person name="Betenbaugh M.J."/>
            <person name="Quake S.R."/>
            <person name="Famili I."/>
            <person name="Palsson B.O."/>
            <person name="Wang J."/>
        </authorList>
    </citation>
    <scope>NUCLEOTIDE SEQUENCE [LARGE SCALE GENOMIC DNA]</scope>
    <source>
        <strain evidence="3">CHO K1 cell line</strain>
    </source>
</reference>
<evidence type="ECO:0000313" key="2">
    <source>
        <dbReference type="EMBL" id="EGW09393.1"/>
    </source>
</evidence>
<proteinExistence type="predicted"/>
<dbReference type="InterPro" id="IPR023214">
    <property type="entry name" value="HAD_sf"/>
</dbReference>
<sequence length="147" mass="16179">MRLFSLHFLCLSCSANSLLLPSVQSPPTFGLLFDIDGVLVRGHRVIPAALEAFGKLLNSQGQLRVPVVFVTNAGNILQQNKAQELSGLLGYKVDPDQVILSHSPLKLFLQYHNKRMLVSGQGPVVENARSYPFCSEWRGECGLGCQR</sequence>
<name>G3H887_CRIGR</name>
<dbReference type="NCBIfam" id="TIGR01456">
    <property type="entry name" value="CECR5"/>
    <property type="match status" value="1"/>
</dbReference>